<dbReference type="GeneID" id="92869395"/>
<reference evidence="1 2" key="1">
    <citation type="journal article" date="2010" name="Cell Res.">
        <title>Complete genome sequence of the rifamycin SV-producing Amycolatopsis mediterranei U32 revealed its genetic characteristics in phylogeny and metabolism.</title>
        <authorList>
            <person name="Zhao W."/>
            <person name="Zhong Y."/>
            <person name="Yuan H."/>
            <person name="Wang J."/>
            <person name="Zheng H."/>
            <person name="Wang Y."/>
            <person name="Cen X."/>
            <person name="Xu F."/>
            <person name="Bai J."/>
            <person name="Han X."/>
            <person name="Lu G."/>
            <person name="Zhu Y."/>
            <person name="Shao Z."/>
            <person name="Yan H."/>
            <person name="Li C."/>
            <person name="Peng N."/>
            <person name="Zhang Z."/>
            <person name="Zhang Y."/>
            <person name="Lin W."/>
            <person name="Fan Y."/>
            <person name="Qin Z."/>
            <person name="Hu Y."/>
            <person name="Zhu B."/>
            <person name="Wang S."/>
            <person name="Ding X."/>
            <person name="Zhao G.P."/>
        </authorList>
    </citation>
    <scope>NUCLEOTIDE SEQUENCE [LARGE SCALE GENOMIC DNA]</scope>
    <source>
        <strain evidence="2">U-32</strain>
    </source>
</reference>
<dbReference type="AlphaFoldDB" id="A0A0H3CYJ6"/>
<dbReference type="EMBL" id="CP002000">
    <property type="protein sequence ID" value="ADJ43418.1"/>
    <property type="molecule type" value="Genomic_DNA"/>
</dbReference>
<dbReference type="HOGENOM" id="CLU_2857789_0_0_11"/>
<dbReference type="Proteomes" id="UP000000328">
    <property type="component" value="Chromosome"/>
</dbReference>
<dbReference type="PATRIC" id="fig|749927.5.peg.1651"/>
<protein>
    <submittedName>
        <fullName evidence="1">Uncharacterized protein</fullName>
    </submittedName>
</protein>
<gene>
    <name evidence="1" type="ordered locus">AMED_1605</name>
</gene>
<proteinExistence type="predicted"/>
<name>A0A0H3CYJ6_AMYMU</name>
<sequence>MEPILIAILAFLVGSLTTARLTAWLPRQKEAGHRIAELDARLRAVEYACHTRPVLPPPPRGRGW</sequence>
<accession>A0A0H3CYJ6</accession>
<evidence type="ECO:0000313" key="1">
    <source>
        <dbReference type="EMBL" id="ADJ43418.1"/>
    </source>
</evidence>
<evidence type="ECO:0000313" key="2">
    <source>
        <dbReference type="Proteomes" id="UP000000328"/>
    </source>
</evidence>
<dbReference type="RefSeq" id="WP_013223504.1">
    <property type="nucleotide sequence ID" value="NC_014318.1"/>
</dbReference>
<dbReference type="KEGG" id="amd:AMED_1605"/>
<organism evidence="1 2">
    <name type="scientific">Amycolatopsis mediterranei (strain U-32)</name>
    <dbReference type="NCBI Taxonomy" id="749927"/>
    <lineage>
        <taxon>Bacteria</taxon>
        <taxon>Bacillati</taxon>
        <taxon>Actinomycetota</taxon>
        <taxon>Actinomycetes</taxon>
        <taxon>Pseudonocardiales</taxon>
        <taxon>Pseudonocardiaceae</taxon>
        <taxon>Amycolatopsis</taxon>
    </lineage>
</organism>